<dbReference type="InterPro" id="IPR041445">
    <property type="entry name" value="AAA_lid_4"/>
</dbReference>
<accession>A0A225MK44</accession>
<dbReference type="RefSeq" id="WP_088602854.1">
    <property type="nucleotide sequence ID" value="NZ_NJIH01000004.1"/>
</dbReference>
<dbReference type="InterPro" id="IPR036390">
    <property type="entry name" value="WH_DNA-bd_sf"/>
</dbReference>
<feature type="region of interest" description="Head domain (RuvB-H)" evidence="9">
    <location>
        <begin position="269"/>
        <end position="355"/>
    </location>
</feature>
<proteinExistence type="inferred from homology"/>
<keyword evidence="1 9" id="KW-0963">Cytoplasm</keyword>
<evidence type="ECO:0000256" key="1">
    <source>
        <dbReference type="ARBA" id="ARBA00022490"/>
    </source>
</evidence>
<dbReference type="GO" id="GO:0009378">
    <property type="term" value="F:four-way junction helicase activity"/>
    <property type="evidence" value="ECO:0007669"/>
    <property type="project" value="InterPro"/>
</dbReference>
<feature type="binding site" evidence="9">
    <location>
        <position position="81"/>
    </location>
    <ligand>
        <name>ATP</name>
        <dbReference type="ChEBI" id="CHEBI:30616"/>
    </ligand>
</feature>
<dbReference type="Pfam" id="PF05496">
    <property type="entry name" value="RuvB_N"/>
    <property type="match status" value="1"/>
</dbReference>
<dbReference type="Pfam" id="PF17864">
    <property type="entry name" value="AAA_lid_4"/>
    <property type="match status" value="1"/>
</dbReference>
<dbReference type="Gene3D" id="1.10.10.10">
    <property type="entry name" value="Winged helix-like DNA-binding domain superfamily/Winged helix DNA-binding domain"/>
    <property type="match status" value="1"/>
</dbReference>
<dbReference type="AlphaFoldDB" id="A0A225MK44"/>
<feature type="binding site" evidence="9">
    <location>
        <position position="185"/>
    </location>
    <ligand>
        <name>ATP</name>
        <dbReference type="ChEBI" id="CHEBI:30616"/>
    </ligand>
</feature>
<evidence type="ECO:0000313" key="12">
    <source>
        <dbReference type="EMBL" id="OWT61767.1"/>
    </source>
</evidence>
<feature type="binding site" evidence="9">
    <location>
        <position position="305"/>
    </location>
    <ligand>
        <name>DNA</name>
        <dbReference type="ChEBI" id="CHEBI:16991"/>
    </ligand>
</feature>
<comment type="caution">
    <text evidence="9">Lacks conserved residue(s) required for the propagation of feature annotation.</text>
</comment>
<feature type="binding site" evidence="9">
    <location>
        <position position="35"/>
    </location>
    <ligand>
        <name>ATP</name>
        <dbReference type="ChEBI" id="CHEBI:30616"/>
    </ligand>
</feature>
<dbReference type="SMART" id="SM00382">
    <property type="entry name" value="AAA"/>
    <property type="match status" value="1"/>
</dbReference>
<feature type="region of interest" description="Small ATPAse domain (RuvB-S)" evidence="9">
    <location>
        <begin position="196"/>
        <end position="266"/>
    </location>
</feature>
<evidence type="ECO:0000256" key="7">
    <source>
        <dbReference type="ARBA" id="ARBA00023172"/>
    </source>
</evidence>
<dbReference type="FunFam" id="1.10.8.60:FF:000023">
    <property type="entry name" value="Holliday junction ATP-dependent DNA helicase RuvB"/>
    <property type="match status" value="1"/>
</dbReference>
<feature type="compositionally biased region" description="Polar residues" evidence="10">
    <location>
        <begin position="1"/>
        <end position="13"/>
    </location>
</feature>
<dbReference type="InterPro" id="IPR003593">
    <property type="entry name" value="AAA+_ATPase"/>
</dbReference>
<organism evidence="12 13">
    <name type="scientific">Candidimonas nitroreducens</name>
    <dbReference type="NCBI Taxonomy" id="683354"/>
    <lineage>
        <taxon>Bacteria</taxon>
        <taxon>Pseudomonadati</taxon>
        <taxon>Pseudomonadota</taxon>
        <taxon>Betaproteobacteria</taxon>
        <taxon>Burkholderiales</taxon>
        <taxon>Alcaligenaceae</taxon>
        <taxon>Candidimonas</taxon>
    </lineage>
</organism>
<feature type="region of interest" description="Disordered" evidence="10">
    <location>
        <begin position="1"/>
        <end position="31"/>
    </location>
</feature>
<dbReference type="GO" id="GO:0000400">
    <property type="term" value="F:four-way junction DNA binding"/>
    <property type="evidence" value="ECO:0007669"/>
    <property type="project" value="UniProtKB-UniRule"/>
</dbReference>
<dbReference type="FunFam" id="3.40.50.300:FF:000073">
    <property type="entry name" value="Holliday junction ATP-dependent DNA helicase RuvB"/>
    <property type="match status" value="1"/>
</dbReference>
<evidence type="ECO:0000313" key="13">
    <source>
        <dbReference type="Proteomes" id="UP000214603"/>
    </source>
</evidence>
<comment type="caution">
    <text evidence="12">The sequence shown here is derived from an EMBL/GenBank/DDBJ whole genome shotgun (WGS) entry which is preliminary data.</text>
</comment>
<evidence type="ECO:0000256" key="9">
    <source>
        <dbReference type="HAMAP-Rule" id="MF_00016"/>
    </source>
</evidence>
<comment type="subcellular location">
    <subcellularLocation>
        <location evidence="9">Cytoplasm</location>
    </subcellularLocation>
</comment>
<comment type="similarity">
    <text evidence="9">Belongs to the RuvB family.</text>
</comment>
<feature type="binding site" evidence="9">
    <location>
        <position position="195"/>
    </location>
    <ligand>
        <name>ATP</name>
        <dbReference type="ChEBI" id="CHEBI:30616"/>
    </ligand>
</feature>
<dbReference type="NCBIfam" id="TIGR00635">
    <property type="entry name" value="ruvB"/>
    <property type="match status" value="1"/>
</dbReference>
<dbReference type="InterPro" id="IPR008824">
    <property type="entry name" value="RuvB-like_N"/>
</dbReference>
<feature type="binding site" evidence="9">
    <location>
        <position position="79"/>
    </location>
    <ligand>
        <name>ATP</name>
        <dbReference type="ChEBI" id="CHEBI:30616"/>
    </ligand>
</feature>
<dbReference type="InterPro" id="IPR036388">
    <property type="entry name" value="WH-like_DNA-bd_sf"/>
</dbReference>
<gene>
    <name evidence="9" type="primary">ruvB</name>
    <name evidence="12" type="ORF">CEY11_07955</name>
</gene>
<dbReference type="GO" id="GO:0006310">
    <property type="term" value="P:DNA recombination"/>
    <property type="evidence" value="ECO:0007669"/>
    <property type="project" value="UniProtKB-UniRule"/>
</dbReference>
<dbReference type="InterPro" id="IPR008823">
    <property type="entry name" value="RuvB_wg_C"/>
</dbReference>
<keyword evidence="13" id="KW-1185">Reference proteome</keyword>
<dbReference type="Gene3D" id="3.40.50.300">
    <property type="entry name" value="P-loop containing nucleotide triphosphate hydrolases"/>
    <property type="match status" value="1"/>
</dbReference>
<dbReference type="InterPro" id="IPR027417">
    <property type="entry name" value="P-loop_NTPase"/>
</dbReference>
<evidence type="ECO:0000256" key="10">
    <source>
        <dbReference type="SAM" id="MobiDB-lite"/>
    </source>
</evidence>
<dbReference type="GO" id="GO:0006281">
    <property type="term" value="P:DNA repair"/>
    <property type="evidence" value="ECO:0007669"/>
    <property type="project" value="UniProtKB-UniRule"/>
</dbReference>
<keyword evidence="12" id="KW-0347">Helicase</keyword>
<keyword evidence="7 9" id="KW-0233">DNA recombination</keyword>
<keyword evidence="4 9" id="KW-0378">Hydrolase</keyword>
<name>A0A225MK44_9BURK</name>
<feature type="binding site" evidence="9">
    <location>
        <position position="80"/>
    </location>
    <ligand>
        <name>Mg(2+)</name>
        <dbReference type="ChEBI" id="CHEBI:18420"/>
    </ligand>
</feature>
<comment type="subunit">
    <text evidence="9">Homohexamer. Forms an RuvA(8)-RuvB(12)-Holliday junction (HJ) complex. HJ DNA is sandwiched between 2 RuvA tetramers; dsDNA enters through RuvA and exits via RuvB. An RuvB hexamer assembles on each DNA strand where it exits the tetramer. Each RuvB hexamer is contacted by two RuvA subunits (via domain III) on 2 adjacent RuvB subunits; this complex drives branch migration. In the full resolvosome a probable DNA-RuvA(4)-RuvB(12)-RuvC(2) complex forms which resolves the HJ.</text>
</comment>
<dbReference type="CDD" id="cd00009">
    <property type="entry name" value="AAA"/>
    <property type="match status" value="1"/>
</dbReference>
<dbReference type="Pfam" id="PF05491">
    <property type="entry name" value="WHD_RuvB"/>
    <property type="match status" value="1"/>
</dbReference>
<protein>
    <recommendedName>
        <fullName evidence="9">Holliday junction branch migration complex subunit RuvB</fullName>
        <ecNumber evidence="9">3.6.4.-</ecNumber>
    </recommendedName>
</protein>
<dbReference type="FunFam" id="1.10.10.10:FF:000086">
    <property type="entry name" value="Holliday junction ATP-dependent DNA helicase RuvB"/>
    <property type="match status" value="1"/>
</dbReference>
<feature type="domain" description="AAA+ ATPase" evidence="11">
    <location>
        <begin position="65"/>
        <end position="193"/>
    </location>
</feature>
<evidence type="ECO:0000256" key="5">
    <source>
        <dbReference type="ARBA" id="ARBA00022840"/>
    </source>
</evidence>
<dbReference type="GO" id="GO:0016887">
    <property type="term" value="F:ATP hydrolysis activity"/>
    <property type="evidence" value="ECO:0007669"/>
    <property type="project" value="RHEA"/>
</dbReference>
<dbReference type="EC" id="3.6.4.-" evidence="9"/>
<dbReference type="EMBL" id="NJIH01000004">
    <property type="protein sequence ID" value="OWT61767.1"/>
    <property type="molecule type" value="Genomic_DNA"/>
</dbReference>
<dbReference type="InterPro" id="IPR004605">
    <property type="entry name" value="DNA_helicase_Holl-junc_RuvB"/>
</dbReference>
<dbReference type="Proteomes" id="UP000214603">
    <property type="component" value="Unassembled WGS sequence"/>
</dbReference>
<feature type="binding site" evidence="9">
    <location>
        <position position="324"/>
    </location>
    <ligand>
        <name>DNA</name>
        <dbReference type="ChEBI" id="CHEBI:16991"/>
    </ligand>
</feature>
<dbReference type="PANTHER" id="PTHR42848:SF1">
    <property type="entry name" value="HOLLIDAY JUNCTION BRANCH MIGRATION COMPLEX SUBUNIT RUVB"/>
    <property type="match status" value="1"/>
</dbReference>
<feature type="binding site" evidence="9">
    <location>
        <position position="76"/>
    </location>
    <ligand>
        <name>ATP</name>
        <dbReference type="ChEBI" id="CHEBI:30616"/>
    </ligand>
</feature>
<reference evidence="13" key="1">
    <citation type="submission" date="2017-06" db="EMBL/GenBank/DDBJ databases">
        <title>Herbaspirillum phytohormonus sp. nov., isolated from the root nodule of Robinia pseudoacacia in lead-zinc mine.</title>
        <authorList>
            <person name="Fan M."/>
            <person name="Lin Y."/>
        </authorList>
    </citation>
    <scope>NUCLEOTIDE SEQUENCE [LARGE SCALE GENOMIC DNA]</scope>
    <source>
        <strain evidence="13">SC-089</strain>
    </source>
</reference>
<evidence type="ECO:0000256" key="2">
    <source>
        <dbReference type="ARBA" id="ARBA00022741"/>
    </source>
</evidence>
<dbReference type="Gene3D" id="1.10.8.60">
    <property type="match status" value="1"/>
</dbReference>
<dbReference type="OrthoDB" id="9804478at2"/>
<feature type="binding site" evidence="9">
    <location>
        <position position="34"/>
    </location>
    <ligand>
        <name>ATP</name>
        <dbReference type="ChEBI" id="CHEBI:30616"/>
    </ligand>
</feature>
<evidence type="ECO:0000256" key="6">
    <source>
        <dbReference type="ARBA" id="ARBA00023125"/>
    </source>
</evidence>
<evidence type="ECO:0000256" key="4">
    <source>
        <dbReference type="ARBA" id="ARBA00022801"/>
    </source>
</evidence>
<keyword evidence="6 9" id="KW-0238">DNA-binding</keyword>
<keyword evidence="3 9" id="KW-0227">DNA damage</keyword>
<feature type="binding site" evidence="9">
    <location>
        <begin position="142"/>
        <end position="144"/>
    </location>
    <ligand>
        <name>ATP</name>
        <dbReference type="ChEBI" id="CHEBI:30616"/>
    </ligand>
</feature>
<keyword evidence="8 9" id="KW-0234">DNA repair</keyword>
<keyword evidence="5 9" id="KW-0067">ATP-binding</keyword>
<dbReference type="HAMAP" id="MF_00016">
    <property type="entry name" value="DNA_HJ_migration_RuvB"/>
    <property type="match status" value="1"/>
</dbReference>
<dbReference type="GO" id="GO:0048476">
    <property type="term" value="C:Holliday junction resolvase complex"/>
    <property type="evidence" value="ECO:0007669"/>
    <property type="project" value="UniProtKB-UniRule"/>
</dbReference>
<comment type="catalytic activity">
    <reaction evidence="9">
        <text>ATP + H2O = ADP + phosphate + H(+)</text>
        <dbReference type="Rhea" id="RHEA:13065"/>
        <dbReference type="ChEBI" id="CHEBI:15377"/>
        <dbReference type="ChEBI" id="CHEBI:15378"/>
        <dbReference type="ChEBI" id="CHEBI:30616"/>
        <dbReference type="ChEBI" id="CHEBI:43474"/>
        <dbReference type="ChEBI" id="CHEBI:456216"/>
    </reaction>
</comment>
<dbReference type="GO" id="GO:0005737">
    <property type="term" value="C:cytoplasm"/>
    <property type="evidence" value="ECO:0007669"/>
    <property type="project" value="UniProtKB-SubCell"/>
</dbReference>
<feature type="binding site" evidence="9">
    <location>
        <position position="80"/>
    </location>
    <ligand>
        <name>ATP</name>
        <dbReference type="ChEBI" id="CHEBI:30616"/>
    </ligand>
</feature>
<evidence type="ECO:0000259" key="11">
    <source>
        <dbReference type="SMART" id="SM00382"/>
    </source>
</evidence>
<dbReference type="GO" id="GO:0005524">
    <property type="term" value="F:ATP binding"/>
    <property type="evidence" value="ECO:0007669"/>
    <property type="project" value="UniProtKB-UniRule"/>
</dbReference>
<feature type="binding site" evidence="9">
    <location>
        <position position="232"/>
    </location>
    <ligand>
        <name>ATP</name>
        <dbReference type="ChEBI" id="CHEBI:30616"/>
    </ligand>
</feature>
<evidence type="ECO:0000256" key="3">
    <source>
        <dbReference type="ARBA" id="ARBA00022763"/>
    </source>
</evidence>
<keyword evidence="2 9" id="KW-0547">Nucleotide-binding</keyword>
<dbReference type="NCBIfam" id="NF000868">
    <property type="entry name" value="PRK00080.1"/>
    <property type="match status" value="1"/>
</dbReference>
<dbReference type="SUPFAM" id="SSF46785">
    <property type="entry name" value="Winged helix' DNA-binding domain"/>
    <property type="match status" value="1"/>
</dbReference>
<feature type="binding site" evidence="9">
    <location>
        <position position="329"/>
    </location>
    <ligand>
        <name>DNA</name>
        <dbReference type="ChEBI" id="CHEBI:16991"/>
    </ligand>
</feature>
<evidence type="ECO:0000256" key="8">
    <source>
        <dbReference type="ARBA" id="ARBA00023204"/>
    </source>
</evidence>
<comment type="function">
    <text evidence="9">The RuvA-RuvB-RuvC complex processes Holliday junction (HJ) DNA during genetic recombination and DNA repair, while the RuvA-RuvB complex plays an important role in the rescue of blocked DNA replication forks via replication fork reversal (RFR). RuvA specifically binds to HJ cruciform DNA, conferring on it an open structure. The RuvB hexamer acts as an ATP-dependent pump, pulling dsDNA into and through the RuvAB complex. RuvB forms 2 homohexamers on either side of HJ DNA bound by 1 or 2 RuvA tetramers; 4 subunits per hexamer contact DNA at a time. Coordinated motions by a converter formed by DNA-disengaged RuvB subunits stimulates ATP hydrolysis and nucleotide exchange. Immobilization of the converter enables RuvB to convert the ATP-contained energy into a lever motion, pulling 2 nucleotides of DNA out of the RuvA tetramer per ATP hydrolyzed, thus driving DNA branch migration. The RuvB motors rotate together with the DNA substrate, which together with the progressing nucleotide cycle form the mechanistic basis for DNA recombination by continuous HJ branch migration. Branch migration allows RuvC to scan DNA until it finds its consensus sequence, where it cleaves and resolves cruciform DNA.</text>
</comment>
<comment type="domain">
    <text evidence="9">Has 3 domains, the large (RuvB-L) and small ATPase (RuvB-S) domains and the C-terminal head (RuvB-H) domain. The head domain binds DNA, while the ATPase domains jointly bind ATP, ADP or are empty depending on the state of the subunit in the translocation cycle. During a single DNA translocation step the structure of each domain remains the same, but their relative positions change.</text>
</comment>
<sequence>MAIHSDSLSSSAPPQRLVAPQPSSPNEESIERALRPRALADYVGQDRVREQLEIFIAAARKRGEALDHVLLFGPPGLGKTTLAHIIAHEMGVQMRQTSGPVLERAGDLAALLTNLEKNDVLFIDEIHRLSPVVEEILYPALEDFQIDILIGEGPSARSVKIDLQPFTLVGATTRAGMLTNPLRDRFGIVSRLEFYNADDLTHIVKRSAHLLNAEISADGAAEIARRARGTPRIANRLLRRVRDYAEVKSHGRIDSAAAGAALAMLEVDPQGLDLMDRKLLEAIIHKFDGGPVGVDSLAAAIGEERDTIEDVIEPYLIQHGYLQRTPRGRMATQTTWRHLGLTPPKSNSGSGELFS</sequence>
<dbReference type="PANTHER" id="PTHR42848">
    <property type="match status" value="1"/>
</dbReference>
<dbReference type="SUPFAM" id="SSF52540">
    <property type="entry name" value="P-loop containing nucleoside triphosphate hydrolases"/>
    <property type="match status" value="1"/>
</dbReference>